<accession>A0A392SFD1</accession>
<dbReference type="EMBL" id="LXQA010374257">
    <property type="protein sequence ID" value="MCI47588.1"/>
    <property type="molecule type" value="Genomic_DNA"/>
</dbReference>
<dbReference type="Proteomes" id="UP000265520">
    <property type="component" value="Unassembled WGS sequence"/>
</dbReference>
<feature type="non-terminal residue" evidence="1">
    <location>
        <position position="57"/>
    </location>
</feature>
<dbReference type="AlphaFoldDB" id="A0A392SFD1"/>
<proteinExistence type="predicted"/>
<keyword evidence="2" id="KW-1185">Reference proteome</keyword>
<comment type="caution">
    <text evidence="1">The sequence shown here is derived from an EMBL/GenBank/DDBJ whole genome shotgun (WGS) entry which is preliminary data.</text>
</comment>
<reference evidence="1 2" key="1">
    <citation type="journal article" date="2018" name="Front. Plant Sci.">
        <title>Red Clover (Trifolium pratense) and Zigzag Clover (T. medium) - A Picture of Genomic Similarities and Differences.</title>
        <authorList>
            <person name="Dluhosova J."/>
            <person name="Istvanek J."/>
            <person name="Nedelnik J."/>
            <person name="Repkova J."/>
        </authorList>
    </citation>
    <scope>NUCLEOTIDE SEQUENCE [LARGE SCALE GENOMIC DNA]</scope>
    <source>
        <strain evidence="2">cv. 10/8</strain>
        <tissue evidence="1">Leaf</tissue>
    </source>
</reference>
<sequence>MSMQKQKKEREDGALRRSCRSNRISLWHLRVAQHGMARHAVESGNATMSLWKLRVAQ</sequence>
<evidence type="ECO:0000313" key="2">
    <source>
        <dbReference type="Proteomes" id="UP000265520"/>
    </source>
</evidence>
<name>A0A392SFD1_9FABA</name>
<evidence type="ECO:0000313" key="1">
    <source>
        <dbReference type="EMBL" id="MCI47588.1"/>
    </source>
</evidence>
<organism evidence="1 2">
    <name type="scientific">Trifolium medium</name>
    <dbReference type="NCBI Taxonomy" id="97028"/>
    <lineage>
        <taxon>Eukaryota</taxon>
        <taxon>Viridiplantae</taxon>
        <taxon>Streptophyta</taxon>
        <taxon>Embryophyta</taxon>
        <taxon>Tracheophyta</taxon>
        <taxon>Spermatophyta</taxon>
        <taxon>Magnoliopsida</taxon>
        <taxon>eudicotyledons</taxon>
        <taxon>Gunneridae</taxon>
        <taxon>Pentapetalae</taxon>
        <taxon>rosids</taxon>
        <taxon>fabids</taxon>
        <taxon>Fabales</taxon>
        <taxon>Fabaceae</taxon>
        <taxon>Papilionoideae</taxon>
        <taxon>50 kb inversion clade</taxon>
        <taxon>NPAAA clade</taxon>
        <taxon>Hologalegina</taxon>
        <taxon>IRL clade</taxon>
        <taxon>Trifolieae</taxon>
        <taxon>Trifolium</taxon>
    </lineage>
</organism>
<protein>
    <submittedName>
        <fullName evidence="1">Uncharacterized protein</fullName>
    </submittedName>
</protein>